<dbReference type="AlphaFoldDB" id="A0A415CTC1"/>
<feature type="non-terminal residue" evidence="1">
    <location>
        <position position="1"/>
    </location>
</feature>
<reference evidence="1 2" key="1">
    <citation type="submission" date="2018-08" db="EMBL/GenBank/DDBJ databases">
        <title>A genome reference for cultivated species of the human gut microbiota.</title>
        <authorList>
            <person name="Zou Y."/>
            <person name="Xue W."/>
            <person name="Luo G."/>
        </authorList>
    </citation>
    <scope>NUCLEOTIDE SEQUENCE [LARGE SCALE GENOMIC DNA]</scope>
    <source>
        <strain evidence="1 2">AM09-9</strain>
    </source>
</reference>
<evidence type="ECO:0000313" key="2">
    <source>
        <dbReference type="Proteomes" id="UP000285832"/>
    </source>
</evidence>
<sequence>ALVSFAERRVISMMNKNEDGIQMLVTVQNASKVLCQYCGNYELCDLCQVSLLLEQVDEKLYSEE</sequence>
<protein>
    <submittedName>
        <fullName evidence="1">Uncharacterized protein</fullName>
    </submittedName>
</protein>
<evidence type="ECO:0000313" key="1">
    <source>
        <dbReference type="EMBL" id="RHJ57039.1"/>
    </source>
</evidence>
<dbReference type="Proteomes" id="UP000285832">
    <property type="component" value="Unassembled WGS sequence"/>
</dbReference>
<gene>
    <name evidence="1" type="ORF">DW116_13130</name>
</gene>
<comment type="caution">
    <text evidence="1">The sequence shown here is derived from an EMBL/GenBank/DDBJ whole genome shotgun (WGS) entry which is preliminary data.</text>
</comment>
<dbReference type="RefSeq" id="WP_207662776.1">
    <property type="nucleotide sequence ID" value="NZ_JAQDJO010000055.1"/>
</dbReference>
<accession>A0A415CTC1</accession>
<organism evidence="1 2">
    <name type="scientific">[Ruminococcus] lactaris</name>
    <dbReference type="NCBI Taxonomy" id="46228"/>
    <lineage>
        <taxon>Bacteria</taxon>
        <taxon>Bacillati</taxon>
        <taxon>Bacillota</taxon>
        <taxon>Clostridia</taxon>
        <taxon>Lachnospirales</taxon>
        <taxon>Lachnospiraceae</taxon>
        <taxon>Mediterraneibacter</taxon>
    </lineage>
</organism>
<proteinExistence type="predicted"/>
<dbReference type="EMBL" id="QRMI01000053">
    <property type="protein sequence ID" value="RHJ57039.1"/>
    <property type="molecule type" value="Genomic_DNA"/>
</dbReference>
<name>A0A415CTC1_9FIRM</name>